<evidence type="ECO:0000313" key="1">
    <source>
        <dbReference type="EMBL" id="KAK7045828.1"/>
    </source>
</evidence>
<organism evidence="1 2">
    <name type="scientific">Paramarasmius palmivorus</name>
    <dbReference type="NCBI Taxonomy" id="297713"/>
    <lineage>
        <taxon>Eukaryota</taxon>
        <taxon>Fungi</taxon>
        <taxon>Dikarya</taxon>
        <taxon>Basidiomycota</taxon>
        <taxon>Agaricomycotina</taxon>
        <taxon>Agaricomycetes</taxon>
        <taxon>Agaricomycetidae</taxon>
        <taxon>Agaricales</taxon>
        <taxon>Marasmiineae</taxon>
        <taxon>Marasmiaceae</taxon>
        <taxon>Paramarasmius</taxon>
    </lineage>
</organism>
<dbReference type="EMBL" id="JAYKXP010000023">
    <property type="protein sequence ID" value="KAK7045828.1"/>
    <property type="molecule type" value="Genomic_DNA"/>
</dbReference>
<dbReference type="SUPFAM" id="SSF52047">
    <property type="entry name" value="RNI-like"/>
    <property type="match status" value="1"/>
</dbReference>
<evidence type="ECO:0008006" key="3">
    <source>
        <dbReference type="Google" id="ProtNLM"/>
    </source>
</evidence>
<proteinExistence type="predicted"/>
<evidence type="ECO:0000313" key="2">
    <source>
        <dbReference type="Proteomes" id="UP001383192"/>
    </source>
</evidence>
<sequence length="568" mass="64756">MQSTPLTFANVKAIIRSGRLPLAPAEIAHLNNLIETVRRQITELKTKRGVLKPERTIRMLERKLESYSSIFAPIRRVPPEILTAIFIYAVDTNCIGSLDAYRDATAAMSLGMVCSVWRTVALSTPTIWASLLVRVEFLEDLEYPPGVLQRLKLHLIRSQGEHLDVTLIIDEPTEIQTVIDYVGTSASDSIRIPSYKDTFSQHRRYIGAQSGPGSPHFRPFSWKNLQSVELLVEFDSDFPQETSDFVELFGNPSLRYFRCSSGRFPLGTAFPKSQITHLRIDDTSQMGCLLYLSYLPALVTARFTVSRDEDEEVPKSSHLVLLQLRSLSLDICSEYWNVEADVISTSVIHDALTLPSLKNLAYTTTATKNVSIYDSDSGLSTFMTSLSTMHRRSKCTLSSFKLDGIPAKDADLVALLDQMPHLVELDIREARKPSPFQIQHQSLQGDYDHNVTITSELLQSLTFPRYKSLSQLRRIVLWIHDDWKDNQFPFELLLESRSRLNQSHEIQCIESAYLHIVDGNQEAKWLLDWKRLRRLQKAGMAVKVVQHFDQNNLHRDEGWAKKVLFGYK</sequence>
<dbReference type="Gene3D" id="3.80.10.10">
    <property type="entry name" value="Ribonuclease Inhibitor"/>
    <property type="match status" value="1"/>
</dbReference>
<reference evidence="1 2" key="1">
    <citation type="submission" date="2024-01" db="EMBL/GenBank/DDBJ databases">
        <title>A draft genome for a cacao thread blight-causing isolate of Paramarasmius palmivorus.</title>
        <authorList>
            <person name="Baruah I.K."/>
            <person name="Bukari Y."/>
            <person name="Amoako-Attah I."/>
            <person name="Meinhardt L.W."/>
            <person name="Bailey B.A."/>
            <person name="Cohen S.P."/>
        </authorList>
    </citation>
    <scope>NUCLEOTIDE SEQUENCE [LARGE SCALE GENOMIC DNA]</scope>
    <source>
        <strain evidence="1 2">GH-12</strain>
    </source>
</reference>
<dbReference type="AlphaFoldDB" id="A0AAW0D2I2"/>
<accession>A0AAW0D2I2</accession>
<comment type="caution">
    <text evidence="1">The sequence shown here is derived from an EMBL/GenBank/DDBJ whole genome shotgun (WGS) entry which is preliminary data.</text>
</comment>
<dbReference type="InterPro" id="IPR032675">
    <property type="entry name" value="LRR_dom_sf"/>
</dbReference>
<name>A0AAW0D2I2_9AGAR</name>
<protein>
    <recommendedName>
        <fullName evidence="3">F-box domain-containing protein</fullName>
    </recommendedName>
</protein>
<dbReference type="Proteomes" id="UP001383192">
    <property type="component" value="Unassembled WGS sequence"/>
</dbReference>
<gene>
    <name evidence="1" type="ORF">VNI00_007239</name>
</gene>
<keyword evidence="2" id="KW-1185">Reference proteome</keyword>